<dbReference type="Pfam" id="PF13561">
    <property type="entry name" value="adh_short_C2"/>
    <property type="match status" value="1"/>
</dbReference>
<evidence type="ECO:0000313" key="3">
    <source>
        <dbReference type="EMBL" id="TXC70400.1"/>
    </source>
</evidence>
<reference evidence="3 4" key="1">
    <citation type="journal article" date="2013" name="Antonie Van Leeuwenhoek">
        <title>Sphingomonas ginsenosidivorax sp. nov., with the ability to transform ginsenosides.</title>
        <authorList>
            <person name="Jin X.F."/>
            <person name="Kim J.K."/>
            <person name="Liu Q.M."/>
            <person name="Kang M.S."/>
            <person name="He D."/>
            <person name="Jin F.X."/>
            <person name="Kim S.C."/>
            <person name="Im W.T."/>
        </authorList>
    </citation>
    <scope>NUCLEOTIDE SEQUENCE [LARGE SCALE GENOMIC DNA]</scope>
    <source>
        <strain evidence="3 4">KHI67</strain>
    </source>
</reference>
<proteinExistence type="inferred from homology"/>
<dbReference type="PANTHER" id="PTHR43669">
    <property type="entry name" value="5-KETO-D-GLUCONATE 5-REDUCTASE"/>
    <property type="match status" value="1"/>
</dbReference>
<accession>A0A5C6UDD2</accession>
<name>A0A5C6UDD2_9SPHN</name>
<dbReference type="PROSITE" id="PS00061">
    <property type="entry name" value="ADH_SHORT"/>
    <property type="match status" value="1"/>
</dbReference>
<dbReference type="FunFam" id="3.40.50.720:FF:000084">
    <property type="entry name" value="Short-chain dehydrogenase reductase"/>
    <property type="match status" value="1"/>
</dbReference>
<dbReference type="Proteomes" id="UP000321250">
    <property type="component" value="Unassembled WGS sequence"/>
</dbReference>
<organism evidence="3 4">
    <name type="scientific">Sphingomonas ginsenosidivorax</name>
    <dbReference type="NCBI Taxonomy" id="862135"/>
    <lineage>
        <taxon>Bacteria</taxon>
        <taxon>Pseudomonadati</taxon>
        <taxon>Pseudomonadota</taxon>
        <taxon>Alphaproteobacteria</taxon>
        <taxon>Sphingomonadales</taxon>
        <taxon>Sphingomonadaceae</taxon>
        <taxon>Sphingomonas</taxon>
    </lineage>
</organism>
<dbReference type="InterPro" id="IPR036291">
    <property type="entry name" value="NAD(P)-bd_dom_sf"/>
</dbReference>
<evidence type="ECO:0000313" key="4">
    <source>
        <dbReference type="Proteomes" id="UP000321250"/>
    </source>
</evidence>
<dbReference type="OrthoDB" id="286404at2"/>
<comment type="similarity">
    <text evidence="1">Belongs to the short-chain dehydrogenases/reductases (SDR) family.</text>
</comment>
<comment type="caution">
    <text evidence="3">The sequence shown here is derived from an EMBL/GenBank/DDBJ whole genome shotgun (WGS) entry which is preliminary data.</text>
</comment>
<keyword evidence="2" id="KW-0560">Oxidoreductase</keyword>
<keyword evidence="4" id="KW-1185">Reference proteome</keyword>
<dbReference type="RefSeq" id="WP_147080553.1">
    <property type="nucleotide sequence ID" value="NZ_VOQR01000001.1"/>
</dbReference>
<protein>
    <submittedName>
        <fullName evidence="3">SDR family oxidoreductase</fullName>
    </submittedName>
</protein>
<dbReference type="InterPro" id="IPR020904">
    <property type="entry name" value="Sc_DH/Rdtase_CS"/>
</dbReference>
<dbReference type="SUPFAM" id="SSF51735">
    <property type="entry name" value="NAD(P)-binding Rossmann-fold domains"/>
    <property type="match status" value="1"/>
</dbReference>
<dbReference type="PRINTS" id="PR00080">
    <property type="entry name" value="SDRFAMILY"/>
</dbReference>
<dbReference type="GO" id="GO:0016491">
    <property type="term" value="F:oxidoreductase activity"/>
    <property type="evidence" value="ECO:0007669"/>
    <property type="project" value="UniProtKB-KW"/>
</dbReference>
<dbReference type="Gene3D" id="3.40.50.720">
    <property type="entry name" value="NAD(P)-binding Rossmann-like Domain"/>
    <property type="match status" value="1"/>
</dbReference>
<evidence type="ECO:0000256" key="2">
    <source>
        <dbReference type="ARBA" id="ARBA00023002"/>
    </source>
</evidence>
<dbReference type="InterPro" id="IPR002347">
    <property type="entry name" value="SDR_fam"/>
</dbReference>
<dbReference type="PRINTS" id="PR00081">
    <property type="entry name" value="GDHRDH"/>
</dbReference>
<dbReference type="EMBL" id="VOQR01000001">
    <property type="protein sequence ID" value="TXC70400.1"/>
    <property type="molecule type" value="Genomic_DNA"/>
</dbReference>
<gene>
    <name evidence="3" type="ORF">FSB78_05160</name>
</gene>
<dbReference type="AlphaFoldDB" id="A0A5C6UDD2"/>
<evidence type="ECO:0000256" key="1">
    <source>
        <dbReference type="ARBA" id="ARBA00006484"/>
    </source>
</evidence>
<dbReference type="PANTHER" id="PTHR43669:SF14">
    <property type="entry name" value="OXIDOREDUCTASE"/>
    <property type="match status" value="1"/>
</dbReference>
<sequence>MHIDLKRQVAIVTGASSGLGRAAAIAFAAAGASVAVNYNSSKDKADAVVAEIEHAGGTAFAFGADTSDEAAVQALFDTTAERYGAIDIVFANAGLQKDAAFADMTLADWQKVIDVNLTGQFLVAREAVRRFRKQGDRGVSRAIGKILFNSSVHETIPWAGHANYAASKGGSGMLMRTLAQEVAAERIRVNAVAPGAIATEINADADKTKMLELIPYGRVGDPEDVARAALFLVSDAADYVVGATLVVDGAMSLYPEFRDNG</sequence>